<accession>A0ABS0L3Z0</accession>
<organism evidence="1 2">
    <name type="scientific">Hymenobacter guriensis</name>
    <dbReference type="NCBI Taxonomy" id="2793065"/>
    <lineage>
        <taxon>Bacteria</taxon>
        <taxon>Pseudomonadati</taxon>
        <taxon>Bacteroidota</taxon>
        <taxon>Cytophagia</taxon>
        <taxon>Cytophagales</taxon>
        <taxon>Hymenobacteraceae</taxon>
        <taxon>Hymenobacter</taxon>
    </lineage>
</organism>
<proteinExistence type="predicted"/>
<keyword evidence="2" id="KW-1185">Reference proteome</keyword>
<evidence type="ECO:0000313" key="2">
    <source>
        <dbReference type="Proteomes" id="UP000601099"/>
    </source>
</evidence>
<protein>
    <submittedName>
        <fullName evidence="1">Uncharacterized protein</fullName>
    </submittedName>
</protein>
<dbReference type="EMBL" id="JADWYK010000009">
    <property type="protein sequence ID" value="MBG8554855.1"/>
    <property type="molecule type" value="Genomic_DNA"/>
</dbReference>
<name>A0ABS0L3Z0_9BACT</name>
<evidence type="ECO:0000313" key="1">
    <source>
        <dbReference type="EMBL" id="MBG8554855.1"/>
    </source>
</evidence>
<dbReference type="RefSeq" id="WP_196955873.1">
    <property type="nucleotide sequence ID" value="NZ_JADWYK010000009.1"/>
</dbReference>
<dbReference type="Proteomes" id="UP000601099">
    <property type="component" value="Unassembled WGS sequence"/>
</dbReference>
<comment type="caution">
    <text evidence="1">The sequence shown here is derived from an EMBL/GenBank/DDBJ whole genome shotgun (WGS) entry which is preliminary data.</text>
</comment>
<sequence length="274" mass="31948">MFIRLSLCAGYYLPASLLSWKAYQHQLTLVLCTIGCLLTNPAKGQMRAYVRTAPDTVLIRQALELCQDFNEPAWETLAAALRTKPGPVSSYLNMRAVYNKLYGGYSVPIPVTRGGGYTRPRRRHVRQLTRHLNELNLERRQGDYARLSNILLEKASKVRQIRKAIPVLEFEVDGDGRVQDVWVDEQQSKMGLTKRSRKIILNALHDEDFQVRESHSRFSKPRPFREWRQRTGRHAGHTIYKLFGWIAYKKVKRRGRCGEIFYTEEPRIRVRSHH</sequence>
<reference evidence="1 2" key="1">
    <citation type="submission" date="2020-11" db="EMBL/GenBank/DDBJ databases">
        <title>Hymenobacter sp.</title>
        <authorList>
            <person name="Kim M.K."/>
        </authorList>
    </citation>
    <scope>NUCLEOTIDE SEQUENCE [LARGE SCALE GENOMIC DNA]</scope>
    <source>
        <strain evidence="1 2">BT594</strain>
    </source>
</reference>
<gene>
    <name evidence="1" type="ORF">I5L79_14965</name>
</gene>